<proteinExistence type="predicted"/>
<organism evidence="1 2">
    <name type="scientific">Methylobacterium radiodurans</name>
    <dbReference type="NCBI Taxonomy" id="2202828"/>
    <lineage>
        <taxon>Bacteria</taxon>
        <taxon>Pseudomonadati</taxon>
        <taxon>Pseudomonadota</taxon>
        <taxon>Alphaproteobacteria</taxon>
        <taxon>Hyphomicrobiales</taxon>
        <taxon>Methylobacteriaceae</taxon>
        <taxon>Methylobacterium</taxon>
    </lineage>
</organism>
<dbReference type="EMBL" id="CP029551">
    <property type="protein sequence ID" value="AWN36599.1"/>
    <property type="molecule type" value="Genomic_DNA"/>
</dbReference>
<dbReference type="AlphaFoldDB" id="A0A2U8VS42"/>
<dbReference type="OrthoDB" id="7906710at2"/>
<evidence type="ECO:0000313" key="2">
    <source>
        <dbReference type="Proteomes" id="UP000246058"/>
    </source>
</evidence>
<gene>
    <name evidence="1" type="ORF">DK427_13365</name>
</gene>
<name>A0A2U8VS42_9HYPH</name>
<sequence>MIAEEFLGIAAAALRTYRGADSVTVSAVEPSRHGPLVRWSAPLLAVERERRDDGGSQFVGPVPGPFMLTLLARTLACRWRDGAPRSPLDWREKLARRHRKVFGQGGFECGPGWRWLWEGAAELMKETGVPDGFHSTQMKEKFGSIRWYYDANENCEYTQSLVDSVEHLSAYICEECGKPGRVRQGGWLRCLCPEHANGRRVVGGG</sequence>
<keyword evidence="2" id="KW-1185">Reference proteome</keyword>
<dbReference type="RefSeq" id="WP_109951698.1">
    <property type="nucleotide sequence ID" value="NZ_CP029551.1"/>
</dbReference>
<dbReference type="KEGG" id="meti:DK427_13365"/>
<evidence type="ECO:0000313" key="1">
    <source>
        <dbReference type="EMBL" id="AWN36599.1"/>
    </source>
</evidence>
<accession>A0A2U8VS42</accession>
<protein>
    <submittedName>
        <fullName evidence="1">Uncharacterized protein</fullName>
    </submittedName>
</protein>
<reference evidence="1 2" key="1">
    <citation type="submission" date="2018-05" db="EMBL/GenBank/DDBJ databases">
        <title>Complete Genome Sequence of Methylobacterium sp. 17Sr1-43.</title>
        <authorList>
            <person name="Srinivasan S."/>
        </authorList>
    </citation>
    <scope>NUCLEOTIDE SEQUENCE [LARGE SCALE GENOMIC DNA]</scope>
    <source>
        <strain evidence="1 2">17Sr1-43</strain>
    </source>
</reference>
<dbReference type="Proteomes" id="UP000246058">
    <property type="component" value="Chromosome"/>
</dbReference>